<dbReference type="EMBL" id="HE573026">
    <property type="protein sequence ID" value="CCC52470.1"/>
    <property type="molecule type" value="Genomic_DNA"/>
</dbReference>
<dbReference type="Gene3D" id="2.60.120.920">
    <property type="match status" value="1"/>
</dbReference>
<feature type="repeat" description="ANK" evidence="3">
    <location>
        <begin position="1611"/>
        <end position="1643"/>
    </location>
</feature>
<dbReference type="PANTHER" id="PTHR24198:SF165">
    <property type="entry name" value="ANKYRIN REPEAT-CONTAINING PROTEIN-RELATED"/>
    <property type="match status" value="1"/>
</dbReference>
<evidence type="ECO:0000256" key="1">
    <source>
        <dbReference type="ARBA" id="ARBA00022737"/>
    </source>
</evidence>
<feature type="region of interest" description="Disordered" evidence="4">
    <location>
        <begin position="525"/>
        <end position="558"/>
    </location>
</feature>
<feature type="region of interest" description="Disordered" evidence="4">
    <location>
        <begin position="2991"/>
        <end position="3049"/>
    </location>
</feature>
<dbReference type="InterPro" id="IPR003877">
    <property type="entry name" value="SPRY_dom"/>
</dbReference>
<name>G0U4V5_TRYVY</name>
<organism evidence="6">
    <name type="scientific">Trypanosoma vivax (strain Y486)</name>
    <dbReference type="NCBI Taxonomy" id="1055687"/>
    <lineage>
        <taxon>Eukaryota</taxon>
        <taxon>Discoba</taxon>
        <taxon>Euglenozoa</taxon>
        <taxon>Kinetoplastea</taxon>
        <taxon>Metakinetoplastina</taxon>
        <taxon>Trypanosomatida</taxon>
        <taxon>Trypanosomatidae</taxon>
        <taxon>Trypanosoma</taxon>
        <taxon>Duttonella</taxon>
    </lineage>
</organism>
<feature type="repeat" description="ANK" evidence="3">
    <location>
        <begin position="1433"/>
        <end position="1465"/>
    </location>
</feature>
<dbReference type="SUPFAM" id="SSF48403">
    <property type="entry name" value="Ankyrin repeat"/>
    <property type="match status" value="2"/>
</dbReference>
<sequence>MPTKMGVAPKSVPPRLQMFNIKSEPKDSSEEASRAVSESPIIEPGMINVLDCSDEEFTMHLDLIKAVMDRKPEMWAKRKKTMKGYSKRQLAVIYEELSYYQAELKEANCVLGSLLEKLNVRINALRLSENLLHDYYRSLEGEIESVIGYETHKKGPYHRQQRDRLRIQPSARYSKELDLLDSRKRRLLKVIKAINMEERQFRLHDSEGDAILSKTRVGGAEAAKLEEMYHDAATAGGSHALAIMRMRALQPLIKKEQELRFVPPLSSSEVQSLLQKELVLPFSVRVLALHMERCNNIGDRFVQWYINNVVDSLAMAQLVELVPREHVVTTTLRLASVCDMYLQSRQDHSLPDISHVVLQAIAEGRSEAFASLLLSPSSSCIRALGNKEDASTIFFTAVLTGRMEVIHHLMSIGFYNTNALTVFLFFNPNVDDAFYAKYMTEVTKNVKRLLNKESSAAQENVTKENHKQAGDEELNEVVQLTLARIREEWDTSLFTNGLCENLRHFLLDRNAWRRHMTSCASRVDEMKITESGEPGEESEGVKASSTSGDTMKKGTQSDVSFSSILSKRKLDRLLLSTPQCAVLPPTSTAYIRRVDPWGYTPLEATSLHLLLIGNTSTAHAHVVQLPVRRLTSWNENEAKETQQMRNQREQMRAVMDCHATRFYYEAHISLNFLIREVLESQCMFTPPSSAGGRGRKALPPLQRSSVYVGWGSDELVTHADGRNERPPLGSDSRSVAISFDVVHVGRVEDSIVEIVLRPMKHALGITSSFAVTETPEETSVDQVTEDQCVTLVRILMECSNCASLEKSLPQLPSFSNEDDSSTNEVSPIPVARMVTDSDALAYAKRTTQTSTTVPSVSIISVEAISDNSTFDEVGFRRLSRMPTTDFVTLLSVPVYKSKALVVGCYVDLLKQQASFSVNGTSLGVVFTSLPSRKALRPAVSLRSSPEMTAILQCENPSESVIVRFVFNRESLMAYQSTTEKGRSLDEMYPAQRVTPGEEQFLEYAKKAGFIPGMFSSPGPLLFDQEMMQCSLIRLITGAERATATENEEDVELLRGGKNNVSLGTAMRVNTSSIRKLLNTPCDSEELLFFPSVTVKRRSDESDTETNRVIIIPEDTPLTPLCIALSMRQRVAAYHIAVHPLTDFQSQENDSQRQKRMAVLASAALGYEETLYVLLQRIPVSEIVGMFAVRVPVTTKDTSTRRQHLRIISANSSRKVVAATALHRVEYTPLHCALLEGHRNCAHLILFYLNRALNEEGDPDVKRRSDESDTETNRVIIIPEDTPLTPLCIALSMRQRVAAYHIAVHPLTDFQSQENDSQRQKRMAVLASAALGYEETLYVLLQRIPVSEIVGMFAVRVPVTTKDTSTRRQHLRIISANSSRKVVAATALHRVEYTPLHCALLEGHRNCAHLILFYLNRALNEEYLRHAVNVISRSGEAALLISCRHGYVDIAQRLLAMGATPSTFDRVTRSNCLELACAGPSEEIALSLLQTPDYHSPVTVNNAGAAPPLCWCALNNAGSLIEPLLRNGANPNIKHLGPTPLILAVMFDSQEVALELLKHCDSSAQAGEGTQVAKCSLTVDTGEATACSMNPALEQHLFRKPVLNVDAVEPRTQGTALHLACELGQLEVVRSLIGKGASLKLQNKMDYSTPLHLAIKNGHEELALEIIEYAKNKMRRGYNVLDISAISKSGDTPLHIAAREGMLAVIEYIMFQFSEEEVARLDRICSFTKRPTPVNVLATNRKGRSPLLEAIYAHQEEAARLIASLMPEYLSNPGGPAIDGTSLAVQASDKEGLDSVTLFFLSHPNYVAAEDFRKDFFARYNAKRLQMDMKEDNGDDELVIKRHVSVREAAVSRRHGKRRRSVYAYRQQRTTFALSSTSVGTSMSISTHHSAAKVGGDKHNVSFGSRRLSRSQYVKTTNNRIHSTFMKMLLAKGIKNPTTRKAIQFLQQGFALEELYAMLEVITAETTRTSQSHRAMQYIDAIISFLHVYVGVHVAPIDAVLFVKKLLYTPILSDAVTQEQLAEAKQKLIDTSSLCREIMSLMRTRGPNTDTVADIRQLISQCGLSGDALRDELTSPFGYTVLQLAATLSLSGVCTYLITECRMSPLYVPPISIHICKSFTKQKVDEDHMGSRLKWLLTPFRLAIRALNEEIVTLFLCCEGPAFGLDDILDSKEHPMADPLQQTALQELLRRPLDSADRTAILDIVRFLLRSGAAVQGNTDAEGNDAWMLAVRSCPGRGTILQIFLEEQVDLCEDDSEKGSLDYYDSVSVTQNVFNSTMHQQLAEELNKFPMSLKGAQTTSPPTTGDSDEHTLTLPALLPTKKLETDSVAIEDAAGKAKELEIYYARLVFSCAEHNPQLLTKLLQTYSRTLSPLVLHPTTGDTLLTFLLRRASNIYAAECGFSDHLSWSVRSFDTLHTEDVVKRLDMEASETQSSADGNVPYRDPVTVPSVRVLLFVVEGLLQSFSFDNMYYEHENGYTALALAARLSYNPIVTLIVCQESFQFAPSRERVHSLRRRETLIDDPPVRSISSSAGTTKKEGNINHGLQSNLKFFYCWMALSNCLYYDEEDINTLLTILRHLKDSETRYSFLQMVYCNLHPMVALHVAVLYTNAVKRILMRPMAVSAFWCSVFYAQFVGRLEEVSVEPAQWRTLLSVLLPMASPLAIYILKAMPSFPATSSEDLLPSGVSNKGCCLTSPRSKKGQEKVSKNWKAVLKGAEQYIRQIAAAAVCIASPSNIVPSIQTGKAIPTSQRAVFSTMAAHFHEVVELAVRFDNCALLTALVNTVPGELQPCTKFEWRYLVEGYHFQVVAVAAGSVNVLDLFDRLPDTAPYMNYDHYNRIDIATGIPETLRGEDHILGTDFDSTRRTPMSRVGALVASYVDSSQSLRVGRKANDKVLEGEHTGKKNRESRKTSEGLSMLDVIANSMNTEGTHSENSLHYADVLSVSRERKTVAAMIWGIGVAARPIVMNKCQSSAEDGLISLPEINSVKHSPKFTNTATTLDSKKKKNSLSSQVTPETSRPATEKGSALQKRKDQATPSSTTRQRKNTGGTVEIREEPRYFPYYLCDWALHTTLLLHAPHPSIKAIDTLLYLMEKRAPLSSSAVHMFLVASRPVNNWMSSSGERITLSYTTASNRDSLLHLLVQNDQLQLTRYFLAAALCYFICYQYDPPCEIPLEIRTTGSQCANSEKIFEFGKATGGDSTEEDGQYPSVFLRNMMRRNKHGLTPFDYARGPMVGLLQEYGCVPPTYRANPRSFCRDIRLSDGPSDFLKVPQIILASQDFVSIRDDVQLLSRHNAHDPTKALATDAVIQRNQTISNRDTRQHLLPSLLADDVSLLHLGLCSADDVLVLESIESKRQKQHRNLMLVHGSKSRAAVVGVVQQPVKLSIPVESRKNAKRSTEWNTKNKTELTSPTEQKKNEKETMTVMGLIEVLRKRGIVTCPLLLPLEVEEKTVTLADDGGSTAILLAMTPMAIAIQNGAIKHGESNAAAISFSPTFGSTDGGMNAMHDSCTNIETVVSGLQCNQLPPYNPPQPEHKTPHPASALEAWLCSRKMNKNTKKPTPALHENTTVLIKALEKGTTTKAIRSLGLLPSQMYDNS</sequence>
<dbReference type="PROSITE" id="PS50088">
    <property type="entry name" value="ANK_REPEAT"/>
    <property type="match status" value="3"/>
</dbReference>
<dbReference type="Pfam" id="PF00622">
    <property type="entry name" value="SPRY"/>
    <property type="match status" value="1"/>
</dbReference>
<gene>
    <name evidence="6" type="ORF">TVY486_1015120</name>
</gene>
<evidence type="ECO:0000256" key="2">
    <source>
        <dbReference type="ARBA" id="ARBA00023043"/>
    </source>
</evidence>
<feature type="region of interest" description="Disordered" evidence="4">
    <location>
        <begin position="3388"/>
        <end position="3418"/>
    </location>
</feature>
<dbReference type="Gene3D" id="1.25.40.20">
    <property type="entry name" value="Ankyrin repeat-containing domain"/>
    <property type="match status" value="3"/>
</dbReference>
<accession>G0U4V5</accession>
<feature type="compositionally biased region" description="Basic and acidic residues" evidence="4">
    <location>
        <begin position="2889"/>
        <end position="2911"/>
    </location>
</feature>
<keyword evidence="1" id="KW-0677">Repeat</keyword>
<dbReference type="InterPro" id="IPR013320">
    <property type="entry name" value="ConA-like_dom_sf"/>
</dbReference>
<evidence type="ECO:0000256" key="4">
    <source>
        <dbReference type="SAM" id="MobiDB-lite"/>
    </source>
</evidence>
<dbReference type="PROSITE" id="PS50297">
    <property type="entry name" value="ANK_REP_REGION"/>
    <property type="match status" value="2"/>
</dbReference>
<dbReference type="PANTHER" id="PTHR24198">
    <property type="entry name" value="ANKYRIN REPEAT AND PROTEIN KINASE DOMAIN-CONTAINING PROTEIN"/>
    <property type="match status" value="1"/>
</dbReference>
<dbReference type="InterPro" id="IPR043136">
    <property type="entry name" value="B30.2/SPRY_sf"/>
</dbReference>
<dbReference type="SUPFAM" id="SSF49899">
    <property type="entry name" value="Concanavalin A-like lectins/glucanases"/>
    <property type="match status" value="1"/>
</dbReference>
<evidence type="ECO:0000313" key="6">
    <source>
        <dbReference type="EMBL" id="CCC52470.1"/>
    </source>
</evidence>
<dbReference type="SMART" id="SM00248">
    <property type="entry name" value="ANK"/>
    <property type="match status" value="14"/>
</dbReference>
<protein>
    <recommendedName>
        <fullName evidence="5">SPRY domain-containing protein</fullName>
    </recommendedName>
</protein>
<keyword evidence="2 3" id="KW-0040">ANK repeat</keyword>
<proteinExistence type="predicted"/>
<feature type="compositionally biased region" description="Polar residues" evidence="4">
    <location>
        <begin position="3034"/>
        <end position="3048"/>
    </location>
</feature>
<feature type="compositionally biased region" description="Polar residues" evidence="4">
    <location>
        <begin position="543"/>
        <end position="558"/>
    </location>
</feature>
<dbReference type="CDD" id="cd11709">
    <property type="entry name" value="SPRY"/>
    <property type="match status" value="1"/>
</dbReference>
<evidence type="ECO:0000259" key="5">
    <source>
        <dbReference type="Pfam" id="PF00622"/>
    </source>
</evidence>
<feature type="compositionally biased region" description="Basic and acidic residues" evidence="4">
    <location>
        <begin position="3388"/>
        <end position="3405"/>
    </location>
</feature>
<feature type="domain" description="SPRY" evidence="5">
    <location>
        <begin position="898"/>
        <end position="948"/>
    </location>
</feature>
<dbReference type="Pfam" id="PF12796">
    <property type="entry name" value="Ank_2"/>
    <property type="match status" value="1"/>
</dbReference>
<dbReference type="InterPro" id="IPR036770">
    <property type="entry name" value="Ankyrin_rpt-contain_sf"/>
</dbReference>
<reference evidence="6" key="1">
    <citation type="journal article" date="2012" name="Proc. Natl. Acad. Sci. U.S.A.">
        <title>Antigenic diversity is generated by distinct evolutionary mechanisms in African trypanosome species.</title>
        <authorList>
            <person name="Jackson A.P."/>
            <person name="Berry A."/>
            <person name="Aslett M."/>
            <person name="Allison H.C."/>
            <person name="Burton P."/>
            <person name="Vavrova-Anderson J."/>
            <person name="Brown R."/>
            <person name="Browne H."/>
            <person name="Corton N."/>
            <person name="Hauser H."/>
            <person name="Gamble J."/>
            <person name="Gilderthorp R."/>
            <person name="Marcello L."/>
            <person name="McQuillan J."/>
            <person name="Otto T.D."/>
            <person name="Quail M.A."/>
            <person name="Sanders M.J."/>
            <person name="van Tonder A."/>
            <person name="Ginger M.L."/>
            <person name="Field M.C."/>
            <person name="Barry J.D."/>
            <person name="Hertz-Fowler C."/>
            <person name="Berriman M."/>
        </authorList>
    </citation>
    <scope>NUCLEOTIDE SEQUENCE</scope>
    <source>
        <strain evidence="6">Y486</strain>
    </source>
</reference>
<feature type="region of interest" description="Disordered" evidence="4">
    <location>
        <begin position="2889"/>
        <end position="2912"/>
    </location>
</feature>
<feature type="non-terminal residue" evidence="6">
    <location>
        <position position="3596"/>
    </location>
</feature>
<dbReference type="InterPro" id="IPR002110">
    <property type="entry name" value="Ankyrin_rpt"/>
</dbReference>
<evidence type="ECO:0000256" key="3">
    <source>
        <dbReference type="PROSITE-ProRule" id="PRU00023"/>
    </source>
</evidence>
<feature type="repeat" description="ANK" evidence="3">
    <location>
        <begin position="1688"/>
        <end position="1709"/>
    </location>
</feature>